<evidence type="ECO:0000256" key="1">
    <source>
        <dbReference type="SAM" id="Phobius"/>
    </source>
</evidence>
<evidence type="ECO:0000313" key="3">
    <source>
        <dbReference type="Proteomes" id="UP000271624"/>
    </source>
</evidence>
<accession>A0A433VCL3</accession>
<dbReference type="Proteomes" id="UP000271624">
    <property type="component" value="Unassembled WGS sequence"/>
</dbReference>
<proteinExistence type="predicted"/>
<reference evidence="2" key="1">
    <citation type="submission" date="2018-12" db="EMBL/GenBank/DDBJ databases">
        <authorList>
            <person name="Will S."/>
            <person name="Neumann-Schaal M."/>
            <person name="Henke P."/>
        </authorList>
    </citation>
    <scope>NUCLEOTIDE SEQUENCE</scope>
    <source>
        <strain evidence="2">PCC 7102</strain>
    </source>
</reference>
<dbReference type="EMBL" id="RSCL01000012">
    <property type="protein sequence ID" value="RUT03797.1"/>
    <property type="molecule type" value="Genomic_DNA"/>
</dbReference>
<evidence type="ECO:0000313" key="2">
    <source>
        <dbReference type="EMBL" id="RUT03797.1"/>
    </source>
</evidence>
<keyword evidence="1" id="KW-0812">Transmembrane</keyword>
<dbReference type="AlphaFoldDB" id="A0A433VCL3"/>
<feature type="transmembrane region" description="Helical" evidence="1">
    <location>
        <begin position="72"/>
        <end position="91"/>
    </location>
</feature>
<reference evidence="2" key="2">
    <citation type="journal article" date="2019" name="Genome Biol. Evol.">
        <title>Day and night: Metabolic profiles and evolutionary relationships of six axenic non-marine cyanobacteria.</title>
        <authorList>
            <person name="Will S.E."/>
            <person name="Henke P."/>
            <person name="Boedeker C."/>
            <person name="Huang S."/>
            <person name="Brinkmann H."/>
            <person name="Rohde M."/>
            <person name="Jarek M."/>
            <person name="Friedl T."/>
            <person name="Seufert S."/>
            <person name="Schumacher M."/>
            <person name="Overmann J."/>
            <person name="Neumann-Schaal M."/>
            <person name="Petersen J."/>
        </authorList>
    </citation>
    <scope>NUCLEOTIDE SEQUENCE [LARGE SCALE GENOMIC DNA]</scope>
    <source>
        <strain evidence="2">PCC 7102</strain>
    </source>
</reference>
<protein>
    <recommendedName>
        <fullName evidence="4">DUF559 domain-containing protein</fullName>
    </recommendedName>
</protein>
<sequence>MSKCYPVVIYPSLILKFIVKNNTYNVKSSHSILNLSQTIPLTSKSPSSIYIQVLFLLVGFLIPLSFRLLSPLWLVALVWLSISLGVICVMSPNYPKPAVVKNISHCQPTTVINKKRNEIELSQLLSGKVLQPTGQSDATAGVSEQSFYQVINRIFPSVIQGVAFQNPEFSYPYSADFVLLHSSGLSIDIEIDEPYVGNTLAPHHCTDQGKDDTRNAFFTNGNWIVIRFSEKQAVKYPLRCCKVIASVLAQVAGDCTYLTKLQKIPDLPTDPMWTTKQAKKWACADYRKTYLPNYWK</sequence>
<dbReference type="OrthoDB" id="570036at2"/>
<gene>
    <name evidence="2" type="ORF">DSM106972_047110</name>
</gene>
<name>A0A433VCL3_9CYAN</name>
<comment type="caution">
    <text evidence="2">The sequence shown here is derived from an EMBL/GenBank/DDBJ whole genome shotgun (WGS) entry which is preliminary data.</text>
</comment>
<keyword evidence="1" id="KW-1133">Transmembrane helix</keyword>
<keyword evidence="3" id="KW-1185">Reference proteome</keyword>
<feature type="transmembrane region" description="Helical" evidence="1">
    <location>
        <begin position="49"/>
        <end position="66"/>
    </location>
</feature>
<keyword evidence="1" id="KW-0472">Membrane</keyword>
<organism evidence="2 3">
    <name type="scientific">Dulcicalothrix desertica PCC 7102</name>
    <dbReference type="NCBI Taxonomy" id="232991"/>
    <lineage>
        <taxon>Bacteria</taxon>
        <taxon>Bacillati</taxon>
        <taxon>Cyanobacteriota</taxon>
        <taxon>Cyanophyceae</taxon>
        <taxon>Nostocales</taxon>
        <taxon>Calotrichaceae</taxon>
        <taxon>Dulcicalothrix</taxon>
    </lineage>
</organism>
<evidence type="ECO:0008006" key="4">
    <source>
        <dbReference type="Google" id="ProtNLM"/>
    </source>
</evidence>